<evidence type="ECO:0000313" key="3">
    <source>
        <dbReference type="Proteomes" id="UP000189739"/>
    </source>
</evidence>
<dbReference type="PANTHER" id="PTHR42951:SF17">
    <property type="entry name" value="METALLO-BETA-LACTAMASE DOMAIN-CONTAINING PROTEIN"/>
    <property type="match status" value="1"/>
</dbReference>
<dbReference type="OrthoDB" id="9802248at2"/>
<dbReference type="AlphaFoldDB" id="A0A1S9PMJ0"/>
<dbReference type="STRING" id="1792845.BC343_03710"/>
<dbReference type="EMBL" id="MBTF01000001">
    <property type="protein sequence ID" value="OOQ62165.1"/>
    <property type="molecule type" value="Genomic_DNA"/>
</dbReference>
<dbReference type="Gene3D" id="3.60.15.10">
    <property type="entry name" value="Ribonuclease Z/Hydroxyacylglutathione hydrolase-like"/>
    <property type="match status" value="1"/>
</dbReference>
<accession>A0A1S9PMJ0</accession>
<dbReference type="SMART" id="SM00849">
    <property type="entry name" value="Lactamase_B"/>
    <property type="match status" value="1"/>
</dbReference>
<reference evidence="2 3" key="1">
    <citation type="submission" date="2016-07" db="EMBL/GenBank/DDBJ databases">
        <title>Genomic analysis of zinc-resistant bacterium Mucilaginibacter pedocola TBZ30.</title>
        <authorList>
            <person name="Huang J."/>
            <person name="Tang J."/>
        </authorList>
    </citation>
    <scope>NUCLEOTIDE SEQUENCE [LARGE SCALE GENOMIC DNA]</scope>
    <source>
        <strain evidence="2 3">TBZ30</strain>
    </source>
</reference>
<dbReference type="SUPFAM" id="SSF56281">
    <property type="entry name" value="Metallo-hydrolase/oxidoreductase"/>
    <property type="match status" value="1"/>
</dbReference>
<proteinExistence type="predicted"/>
<gene>
    <name evidence="2" type="ORF">BC343_03710</name>
</gene>
<dbReference type="RefSeq" id="WP_078346362.1">
    <property type="nucleotide sequence ID" value="NZ_MBTF01000001.1"/>
</dbReference>
<comment type="caution">
    <text evidence="2">The sequence shown here is derived from an EMBL/GenBank/DDBJ whole genome shotgun (WGS) entry which is preliminary data.</text>
</comment>
<dbReference type="GO" id="GO:0016787">
    <property type="term" value="F:hydrolase activity"/>
    <property type="evidence" value="ECO:0007669"/>
    <property type="project" value="UniProtKB-KW"/>
</dbReference>
<dbReference type="InterPro" id="IPR050855">
    <property type="entry name" value="NDM-1-like"/>
</dbReference>
<name>A0A1S9PMJ0_9SPHI</name>
<evidence type="ECO:0000259" key="1">
    <source>
        <dbReference type="SMART" id="SM00849"/>
    </source>
</evidence>
<sequence length="313" mass="34117">MFATKDHQYFQVSQGVWGLRLLYVNVYMIANRRGAGKGWVLVDTGPKGSEEKIIDMAEALFGPGTRPSAIVLTHGHADHAGSVTELLKVWRVPVYAHPMETPYLTGRSEYPPVDPRAGGGLMTYLSVLFSTKPINISRSLVEIDPYDGIPELPEWKVIHTPGHTPGHISLFMPLNTTLIAGDAFTTTQAESAWHLALYKKKLSGPPKYITTDWIAAGKSVRKLASLQPRIAATGHGPVMRGRELTTELSLLANRFEELAVPSEGRYVGRAAVSDARGVRFIPPAPNSKRTKAALGIAAALFGFLVVSKAVKLW</sequence>
<feature type="domain" description="Metallo-beta-lactamase" evidence="1">
    <location>
        <begin position="23"/>
        <end position="235"/>
    </location>
</feature>
<evidence type="ECO:0000313" key="2">
    <source>
        <dbReference type="EMBL" id="OOQ62165.1"/>
    </source>
</evidence>
<organism evidence="2 3">
    <name type="scientific">Mucilaginibacter pedocola</name>
    <dbReference type="NCBI Taxonomy" id="1792845"/>
    <lineage>
        <taxon>Bacteria</taxon>
        <taxon>Pseudomonadati</taxon>
        <taxon>Bacteroidota</taxon>
        <taxon>Sphingobacteriia</taxon>
        <taxon>Sphingobacteriales</taxon>
        <taxon>Sphingobacteriaceae</taxon>
        <taxon>Mucilaginibacter</taxon>
    </lineage>
</organism>
<dbReference type="InterPro" id="IPR001279">
    <property type="entry name" value="Metallo-B-lactamas"/>
</dbReference>
<dbReference type="Proteomes" id="UP000189739">
    <property type="component" value="Unassembled WGS sequence"/>
</dbReference>
<dbReference type="InterPro" id="IPR036866">
    <property type="entry name" value="RibonucZ/Hydroxyglut_hydro"/>
</dbReference>
<dbReference type="CDD" id="cd07721">
    <property type="entry name" value="yflN-like_MBL-fold"/>
    <property type="match status" value="1"/>
</dbReference>
<dbReference type="Pfam" id="PF00753">
    <property type="entry name" value="Lactamase_B"/>
    <property type="match status" value="1"/>
</dbReference>
<protein>
    <submittedName>
        <fullName evidence="2">MBL fold metallo-hydrolase</fullName>
    </submittedName>
</protein>
<dbReference type="PANTHER" id="PTHR42951">
    <property type="entry name" value="METALLO-BETA-LACTAMASE DOMAIN-CONTAINING"/>
    <property type="match status" value="1"/>
</dbReference>
<keyword evidence="2" id="KW-0378">Hydrolase</keyword>
<keyword evidence="3" id="KW-1185">Reference proteome</keyword>